<name>A0A2W5T6T6_9BACT</name>
<reference evidence="1 2" key="1">
    <citation type="submission" date="2017-08" db="EMBL/GenBank/DDBJ databases">
        <title>Infants hospitalized years apart are colonized by the same room-sourced microbial strains.</title>
        <authorList>
            <person name="Brooks B."/>
            <person name="Olm M.R."/>
            <person name="Firek B.A."/>
            <person name="Baker R."/>
            <person name="Thomas B.C."/>
            <person name="Morowitz M.J."/>
            <person name="Banfield J.F."/>
        </authorList>
    </citation>
    <scope>NUCLEOTIDE SEQUENCE [LARGE SCALE GENOMIC DNA]</scope>
    <source>
        <strain evidence="1">S2_003_000_R2_14</strain>
    </source>
</reference>
<protein>
    <submittedName>
        <fullName evidence="1">Uncharacterized protein</fullName>
    </submittedName>
</protein>
<gene>
    <name evidence="1" type="ORF">DI536_28415</name>
</gene>
<comment type="caution">
    <text evidence="1">The sequence shown here is derived from an EMBL/GenBank/DDBJ whole genome shotgun (WGS) entry which is preliminary data.</text>
</comment>
<dbReference type="AlphaFoldDB" id="A0A2W5T6T6"/>
<organism evidence="1 2">
    <name type="scientific">Archangium gephyra</name>
    <dbReference type="NCBI Taxonomy" id="48"/>
    <lineage>
        <taxon>Bacteria</taxon>
        <taxon>Pseudomonadati</taxon>
        <taxon>Myxococcota</taxon>
        <taxon>Myxococcia</taxon>
        <taxon>Myxococcales</taxon>
        <taxon>Cystobacterineae</taxon>
        <taxon>Archangiaceae</taxon>
        <taxon>Archangium</taxon>
    </lineage>
</organism>
<dbReference type="Proteomes" id="UP000249061">
    <property type="component" value="Unassembled WGS sequence"/>
</dbReference>
<proteinExistence type="predicted"/>
<evidence type="ECO:0000313" key="1">
    <source>
        <dbReference type="EMBL" id="PZR07185.1"/>
    </source>
</evidence>
<accession>A0A2W5T6T6</accession>
<sequence>MLLEYRHTLTGCFVVINDDGRVAYAYLHEPEGEIIGDVWLYNRVPTPDVADWSNPLDAPFPNPASHARALDQALPEREDDLSVEWTVDGELLMADVHLRGVFLARLTPGSAPGWNVFATRRGPCALPYDED</sequence>
<evidence type="ECO:0000313" key="2">
    <source>
        <dbReference type="Proteomes" id="UP000249061"/>
    </source>
</evidence>
<dbReference type="EMBL" id="QFQP01000033">
    <property type="protein sequence ID" value="PZR07185.1"/>
    <property type="molecule type" value="Genomic_DNA"/>
</dbReference>